<name>M7T3L0_EUTLA</name>
<dbReference type="GO" id="GO:0008422">
    <property type="term" value="F:beta-glucosidase activity"/>
    <property type="evidence" value="ECO:0007669"/>
    <property type="project" value="UniProtKB-EC"/>
</dbReference>
<dbReference type="eggNOG" id="ENOG502QQ55">
    <property type="taxonomic scope" value="Eukaryota"/>
</dbReference>
<evidence type="ECO:0000256" key="4">
    <source>
        <dbReference type="ARBA" id="ARBA00012744"/>
    </source>
</evidence>
<dbReference type="SUPFAM" id="SSF51445">
    <property type="entry name" value="(Trans)glycosidases"/>
    <property type="match status" value="1"/>
</dbReference>
<accession>M7T3L0</accession>
<dbReference type="PANTHER" id="PTHR42715:SF10">
    <property type="entry name" value="BETA-GLUCOSIDASE"/>
    <property type="match status" value="1"/>
</dbReference>
<keyword evidence="6" id="KW-0325">Glycoprotein</keyword>
<dbReference type="Gene3D" id="2.60.40.10">
    <property type="entry name" value="Immunoglobulins"/>
    <property type="match status" value="1"/>
</dbReference>
<feature type="transmembrane region" description="Helical" evidence="10">
    <location>
        <begin position="12"/>
        <end position="37"/>
    </location>
</feature>
<keyword evidence="10" id="KW-1133">Transmembrane helix</keyword>
<evidence type="ECO:0000256" key="3">
    <source>
        <dbReference type="ARBA" id="ARBA00005336"/>
    </source>
</evidence>
<evidence type="ECO:0000313" key="13">
    <source>
        <dbReference type="Proteomes" id="UP000012174"/>
    </source>
</evidence>
<evidence type="ECO:0000256" key="9">
    <source>
        <dbReference type="ARBA" id="ARBA00023326"/>
    </source>
</evidence>
<dbReference type="AlphaFoldDB" id="M7T3L0"/>
<comment type="similarity">
    <text evidence="3">Belongs to the glycosyl hydrolase 3 family.</text>
</comment>
<dbReference type="KEGG" id="ela:UCREL1_1495"/>
<comment type="catalytic activity">
    <reaction evidence="1">
        <text>Hydrolysis of terminal, non-reducing beta-D-glucosyl residues with release of beta-D-glucose.</text>
        <dbReference type="EC" id="3.2.1.21"/>
    </reaction>
</comment>
<dbReference type="GO" id="GO:0000272">
    <property type="term" value="P:polysaccharide catabolic process"/>
    <property type="evidence" value="ECO:0007669"/>
    <property type="project" value="UniProtKB-KW"/>
</dbReference>
<dbReference type="SUPFAM" id="SSF52279">
    <property type="entry name" value="Beta-D-glucan exohydrolase, C-terminal domain"/>
    <property type="match status" value="1"/>
</dbReference>
<dbReference type="Gene3D" id="3.40.50.1700">
    <property type="entry name" value="Glycoside hydrolase family 3 C-terminal domain"/>
    <property type="match status" value="1"/>
</dbReference>
<sequence>MKTGADVNEPMYGEILSTIGFYAGGGFLAAAATALLLSSTSCVGVAANAVALQSRQGNGTAYRNPALPPAERAADLLARMTWEEKIGQLGGIRKSVSRVDGLPSFNRSSFESIRETQNGNLGMQFNYASDVLPIVNELRAEQVNSTRLGIPYITITDSVNGVWVSGGTLFPGTVTMSCSWNLPLFEQVVGAIRDENLALGVTWVLSPEVDIARDPRNGRNNEMYGEDVYLTSEYATRYIKTMQEKDDDGFVKIATTIKHFVYGQPNGGVNRASMFGGINHIMNDLAIPYIKAIKDAQPLSAMVSYSSVDGVPMSINKYMIQNVLRDIIGFKGLVMSDASSIEYLYIESMVAKSGKDAALQALRAGLNHELSPAGTGHFTTLIDAVDDEDIVRLVDESVRAILEIKFTTGAFDKALPTIEDMHKTLRNERHLEINRNITRESIVLLQNEDATLPLSLNTTHKIAVVGPYADIVNAGMYAACNASDPAYGDSLRRSLERTLGADNVLYEQGVPILPSNDTDTSGIEGAAAMAREAGLAVVVLGSGYGTFDPATFDNARTDGEGFAHAQLGFPGRQRELLDAVLATGTPTVLVLNGGQVFVLDEALRSGSAEAPAPKAILHAWLSGEFTGDALVEILFGDVNPSGKLTATMPDSDGQFPVAYDFLPSDDAGGFGTATLYDWQWPQLKRRGPPLRFGFGMSYTTFEVSTPPLLRVDTSSNGEENVSVAVSVRNTGPRTGKEVVQLYYRPEYTQGLEFPNMRLVRFDKVEVAPGEQREVTLAVPAAELGYYVNGEWRGGADAGANYTFWVGTSSREEDLQRLNVTLPF</sequence>
<dbReference type="OrthoDB" id="2123594at2759"/>
<gene>
    <name evidence="12" type="ORF">UCREL1_1495</name>
</gene>
<dbReference type="EC" id="3.2.1.21" evidence="4"/>
<dbReference type="PRINTS" id="PR00133">
    <property type="entry name" value="GLHYDRLASE3"/>
</dbReference>
<dbReference type="InterPro" id="IPR050288">
    <property type="entry name" value="Cellulose_deg_GH3"/>
</dbReference>
<feature type="domain" description="Fibronectin type III-like" evidence="11">
    <location>
        <begin position="737"/>
        <end position="809"/>
    </location>
</feature>
<dbReference type="Pfam" id="PF00933">
    <property type="entry name" value="Glyco_hydro_3"/>
    <property type="match status" value="1"/>
</dbReference>
<evidence type="ECO:0000256" key="7">
    <source>
        <dbReference type="ARBA" id="ARBA00023277"/>
    </source>
</evidence>
<evidence type="ECO:0000313" key="12">
    <source>
        <dbReference type="EMBL" id="EMR71473.1"/>
    </source>
</evidence>
<dbReference type="InterPro" id="IPR017853">
    <property type="entry name" value="GH"/>
</dbReference>
<reference evidence="13" key="1">
    <citation type="journal article" date="2013" name="Genome Announc.">
        <title>Draft genome sequence of the grapevine dieback fungus Eutypa lata UCR-EL1.</title>
        <authorList>
            <person name="Blanco-Ulate B."/>
            <person name="Rolshausen P.E."/>
            <person name="Cantu D."/>
        </authorList>
    </citation>
    <scope>NUCLEOTIDE SEQUENCE [LARGE SCALE GENOMIC DNA]</scope>
    <source>
        <strain evidence="13">UCR-EL1</strain>
    </source>
</reference>
<dbReference type="InterPro" id="IPR026891">
    <property type="entry name" value="Fn3-like"/>
</dbReference>
<evidence type="ECO:0000256" key="6">
    <source>
        <dbReference type="ARBA" id="ARBA00023180"/>
    </source>
</evidence>
<dbReference type="InterPro" id="IPR001764">
    <property type="entry name" value="Glyco_hydro_3_N"/>
</dbReference>
<dbReference type="EMBL" id="KB705642">
    <property type="protein sequence ID" value="EMR71473.1"/>
    <property type="molecule type" value="Genomic_DNA"/>
</dbReference>
<dbReference type="InterPro" id="IPR013783">
    <property type="entry name" value="Ig-like_fold"/>
</dbReference>
<proteinExistence type="inferred from homology"/>
<dbReference type="Proteomes" id="UP000012174">
    <property type="component" value="Unassembled WGS sequence"/>
</dbReference>
<dbReference type="InterPro" id="IPR002772">
    <property type="entry name" value="Glyco_hydro_3_C"/>
</dbReference>
<keyword evidence="7" id="KW-0119">Carbohydrate metabolism</keyword>
<keyword evidence="9" id="KW-0624">Polysaccharide degradation</keyword>
<dbReference type="Pfam" id="PF01915">
    <property type="entry name" value="Glyco_hydro_3_C"/>
    <property type="match status" value="1"/>
</dbReference>
<comment type="pathway">
    <text evidence="2">Glycan metabolism; cellulose degradation.</text>
</comment>
<keyword evidence="8" id="KW-0326">Glycosidase</keyword>
<dbReference type="Gene3D" id="3.20.20.300">
    <property type="entry name" value="Glycoside hydrolase, family 3, N-terminal domain"/>
    <property type="match status" value="1"/>
</dbReference>
<evidence type="ECO:0000256" key="8">
    <source>
        <dbReference type="ARBA" id="ARBA00023295"/>
    </source>
</evidence>
<organism evidence="12 13">
    <name type="scientific">Eutypa lata (strain UCR-EL1)</name>
    <name type="common">Grapevine dieback disease fungus</name>
    <name type="synonym">Eutypa armeniacae</name>
    <dbReference type="NCBI Taxonomy" id="1287681"/>
    <lineage>
        <taxon>Eukaryota</taxon>
        <taxon>Fungi</taxon>
        <taxon>Dikarya</taxon>
        <taxon>Ascomycota</taxon>
        <taxon>Pezizomycotina</taxon>
        <taxon>Sordariomycetes</taxon>
        <taxon>Xylariomycetidae</taxon>
        <taxon>Xylariales</taxon>
        <taxon>Diatrypaceae</taxon>
        <taxon>Eutypa</taxon>
    </lineage>
</organism>
<keyword evidence="10" id="KW-0812">Transmembrane</keyword>
<dbReference type="HOGENOM" id="CLU_004542_5_1_1"/>
<dbReference type="OMA" id="YEECPID"/>
<evidence type="ECO:0000256" key="5">
    <source>
        <dbReference type="ARBA" id="ARBA00022801"/>
    </source>
</evidence>
<evidence type="ECO:0000256" key="2">
    <source>
        <dbReference type="ARBA" id="ARBA00004987"/>
    </source>
</evidence>
<evidence type="ECO:0000256" key="10">
    <source>
        <dbReference type="SAM" id="Phobius"/>
    </source>
</evidence>
<evidence type="ECO:0000259" key="11">
    <source>
        <dbReference type="SMART" id="SM01217"/>
    </source>
</evidence>
<dbReference type="InterPro" id="IPR036962">
    <property type="entry name" value="Glyco_hydro_3_N_sf"/>
</dbReference>
<dbReference type="PANTHER" id="PTHR42715">
    <property type="entry name" value="BETA-GLUCOSIDASE"/>
    <property type="match status" value="1"/>
</dbReference>
<evidence type="ECO:0000256" key="1">
    <source>
        <dbReference type="ARBA" id="ARBA00000448"/>
    </source>
</evidence>
<dbReference type="Pfam" id="PF14310">
    <property type="entry name" value="Fn3-like"/>
    <property type="match status" value="1"/>
</dbReference>
<dbReference type="InterPro" id="IPR036881">
    <property type="entry name" value="Glyco_hydro_3_C_sf"/>
</dbReference>
<keyword evidence="5" id="KW-0378">Hydrolase</keyword>
<dbReference type="SMART" id="SM01217">
    <property type="entry name" value="Fn3_like"/>
    <property type="match status" value="1"/>
</dbReference>
<keyword evidence="10" id="KW-0472">Membrane</keyword>
<protein>
    <recommendedName>
        <fullName evidence="4">beta-glucosidase</fullName>
        <ecNumber evidence="4">3.2.1.21</ecNumber>
    </recommendedName>
</protein>
<keyword evidence="13" id="KW-1185">Reference proteome</keyword>